<name>A0ABP0RLD7_9DINO</name>
<sequence length="1067" mass="117606">MRQALTILDDVHELRHYSSETVHLEPKSLLKPVDGAFPWPICSGGTFKDIAQRAWADPERLIEMSACFCHKAGLVESADKEEFVQQFCKLDGETVTLRLPCAPLRPVNLAVGSLYFSDGSQKTLGAFLVWICLMLATQLPDFEDSDYENPSFLALVGSLLRIRSVQKSTVGAGDEIDNTIARIVKQNVDSKVQAVSSLTWASILASMGEGVSLDTLIARYNNHPEVKAFENQQAVKNYLEKTAAPAFGVLLKSTHDICWALGPFGESFGSYTHMFLGSCANLESSQPNEDEMPGPLQNEPSISLNWSLPLTEFGQELLFQRIVNMFERTTSMIAVPQKKRYRLSGDDLFRVRNMVCLFDQIYPHLGARIGLDAANKWLEDIRSGTHRDADLMSLLHMRPPIFAMSMLPSEQEQSKRSLEELEIKKCEDKESQKAEVTAAQWAFFKGALSRDQSKLDSVQQAPRNVRLRLHAKQVAHRSRLVAEGEAACRGYQESFLKVIALEKMDLLGSEISKYKSQIADAMQVGVDSIHCLGLCDYNAPGARQNTKAESLAQGMAMINSSGSLAKNSVICLLPDHPKDSSIRGLYDEERVIMEALFSQQQSVECRFIDLFTREKKSENKTNMRRFAAGRVVVHGDTLDSNFWLSSELAVCGRPVGRAEGEQGAPTSILSRASALLLPEAGSPDQDLKLAERTRPSPEQTSAQKGTARLELLIESAFRHTRITGPTILVNLTGYVEEAAAAELAEIPHAQCIKSADALELEACVRQGTKIAIHPDQVKQWTSSGAALEAEFKKLEANHIEKYQNCLASVITAQAQSSSSLPTAAGAVVAADDENNEDDPPPASPAPVTQDSEFASLEKLRESDAVEVKCASEVAGVDLIKTASGKIWLLSEKDRVVPRFSQIGGYGTGKYVPTSEAGDGVALEWPEKDKTLVQVDQSSVTPESNQIQVMSLYRFLVQLERTKKLSVYQLSYSECTRKPTNTASGNSDGFEITLKDAQKYKSLAGADRTVTAKSFFAAIMAKVDQSAFIGKIFRWRFERVHAVCKVQKPYVILRSALQLKAGRPFQIA</sequence>
<comment type="caution">
    <text evidence="2">The sequence shown here is derived from an EMBL/GenBank/DDBJ whole genome shotgun (WGS) entry which is preliminary data.</text>
</comment>
<organism evidence="2 3">
    <name type="scientific">Durusdinium trenchii</name>
    <dbReference type="NCBI Taxonomy" id="1381693"/>
    <lineage>
        <taxon>Eukaryota</taxon>
        <taxon>Sar</taxon>
        <taxon>Alveolata</taxon>
        <taxon>Dinophyceae</taxon>
        <taxon>Suessiales</taxon>
        <taxon>Symbiodiniaceae</taxon>
        <taxon>Durusdinium</taxon>
    </lineage>
</organism>
<feature type="region of interest" description="Disordered" evidence="1">
    <location>
        <begin position="830"/>
        <end position="849"/>
    </location>
</feature>
<dbReference type="Proteomes" id="UP001642464">
    <property type="component" value="Unassembled WGS sequence"/>
</dbReference>
<dbReference type="EMBL" id="CAXAMM010041719">
    <property type="protein sequence ID" value="CAK9100925.1"/>
    <property type="molecule type" value="Genomic_DNA"/>
</dbReference>
<protein>
    <submittedName>
        <fullName evidence="2">Uncharacterized protein</fullName>
    </submittedName>
</protein>
<feature type="compositionally biased region" description="Acidic residues" evidence="1">
    <location>
        <begin position="830"/>
        <end position="839"/>
    </location>
</feature>
<evidence type="ECO:0000256" key="1">
    <source>
        <dbReference type="SAM" id="MobiDB-lite"/>
    </source>
</evidence>
<proteinExistence type="predicted"/>
<accession>A0ABP0RLD7</accession>
<keyword evidence="3" id="KW-1185">Reference proteome</keyword>
<reference evidence="2 3" key="1">
    <citation type="submission" date="2024-02" db="EMBL/GenBank/DDBJ databases">
        <authorList>
            <person name="Chen Y."/>
            <person name="Shah S."/>
            <person name="Dougan E. K."/>
            <person name="Thang M."/>
            <person name="Chan C."/>
        </authorList>
    </citation>
    <scope>NUCLEOTIDE SEQUENCE [LARGE SCALE GENOMIC DNA]</scope>
</reference>
<evidence type="ECO:0000313" key="3">
    <source>
        <dbReference type="Proteomes" id="UP001642464"/>
    </source>
</evidence>
<gene>
    <name evidence="2" type="ORF">SCF082_LOCUS47204</name>
</gene>
<evidence type="ECO:0000313" key="2">
    <source>
        <dbReference type="EMBL" id="CAK9100925.1"/>
    </source>
</evidence>